<feature type="coiled-coil region" evidence="1">
    <location>
        <begin position="77"/>
        <end position="104"/>
    </location>
</feature>
<dbReference type="InterPro" id="IPR036388">
    <property type="entry name" value="WH-like_DNA-bd_sf"/>
</dbReference>
<dbReference type="SUPFAM" id="SSF48295">
    <property type="entry name" value="TrpR-like"/>
    <property type="match status" value="1"/>
</dbReference>
<dbReference type="PATRIC" id="fig|400092.3.peg.233"/>
<dbReference type="STRING" id="400092.PKOR_01025"/>
<dbReference type="AlphaFoldDB" id="A0A0E3ZD06"/>
<dbReference type="HOGENOM" id="CLU_139800_0_1_10"/>
<evidence type="ECO:0000313" key="3">
    <source>
        <dbReference type="EMBL" id="AKD02112.1"/>
    </source>
</evidence>
<name>A0A0E3ZD06_9BACT</name>
<dbReference type="EMBL" id="CP009621">
    <property type="protein sequence ID" value="AKD01983.1"/>
    <property type="molecule type" value="Genomic_DNA"/>
</dbReference>
<dbReference type="InterPro" id="IPR010921">
    <property type="entry name" value="Trp_repressor/repl_initiator"/>
</dbReference>
<dbReference type="KEGG" id="pko:PKOR_01025"/>
<dbReference type="EMBL" id="CP009621">
    <property type="protein sequence ID" value="AKD02112.1"/>
    <property type="molecule type" value="Genomic_DNA"/>
</dbReference>
<evidence type="ECO:0000313" key="4">
    <source>
        <dbReference type="Proteomes" id="UP000033109"/>
    </source>
</evidence>
<keyword evidence="1" id="KW-0175">Coiled coil</keyword>
<sequence length="133" mass="14991">MEKAAEKKSKRTQRDYTLGFKLAVVAEVEQGDLTYKQAQKKYGIQGRSTVLVWLRKHGRLTWDFNPSAMPQTPNQRIKELEAQLAAAEKRAKEAELKAKLLDTIIDVAEGQMGIQIRKKPLAKPSNTSARKGK</sequence>
<dbReference type="Gene3D" id="1.10.10.10">
    <property type="entry name" value="Winged helix-like DNA-binding domain superfamily/Winged helix DNA-binding domain"/>
    <property type="match status" value="1"/>
</dbReference>
<organism evidence="2 4">
    <name type="scientific">Pontibacter korlensis</name>
    <dbReference type="NCBI Taxonomy" id="400092"/>
    <lineage>
        <taxon>Bacteria</taxon>
        <taxon>Pseudomonadati</taxon>
        <taxon>Bacteroidota</taxon>
        <taxon>Cytophagia</taxon>
        <taxon>Cytophagales</taxon>
        <taxon>Hymenobacteraceae</taxon>
        <taxon>Pontibacter</taxon>
    </lineage>
</organism>
<gene>
    <name evidence="2" type="ORF">PKOR_01025</name>
    <name evidence="3" type="ORF">PKOR_01855</name>
</gene>
<dbReference type="GO" id="GO:0043565">
    <property type="term" value="F:sequence-specific DNA binding"/>
    <property type="evidence" value="ECO:0007669"/>
    <property type="project" value="InterPro"/>
</dbReference>
<keyword evidence="4" id="KW-1185">Reference proteome</keyword>
<accession>A0A0E3ZD06</accession>
<proteinExistence type="predicted"/>
<reference evidence="2 4" key="1">
    <citation type="journal article" date="2015" name="Sci. Rep.">
        <title>Unraveling adaptation of Pontibacter korlensis to radiation and infertility in desert through complete genome and comparative transcriptomic analysis.</title>
        <authorList>
            <person name="Dai J."/>
            <person name="Dai W."/>
            <person name="Qiu C."/>
            <person name="Yang Z."/>
            <person name="Zhang Y."/>
            <person name="Zhou M."/>
            <person name="Zhang L."/>
            <person name="Fang C."/>
            <person name="Gao Q."/>
            <person name="Yang Q."/>
            <person name="Li X."/>
            <person name="Wang Z."/>
            <person name="Wang Z."/>
            <person name="Jia Z."/>
            <person name="Chen X."/>
        </authorList>
    </citation>
    <scope>NUCLEOTIDE SEQUENCE [LARGE SCALE GENOMIC DNA]</scope>
    <source>
        <strain evidence="2 4">X14-1T</strain>
    </source>
</reference>
<evidence type="ECO:0000256" key="1">
    <source>
        <dbReference type="SAM" id="Coils"/>
    </source>
</evidence>
<protein>
    <submittedName>
        <fullName evidence="2">Transposase</fullName>
    </submittedName>
</protein>
<dbReference type="KEGG" id="pko:PKOR_01855"/>
<evidence type="ECO:0000313" key="2">
    <source>
        <dbReference type="EMBL" id="AKD01983.1"/>
    </source>
</evidence>
<dbReference type="Proteomes" id="UP000033109">
    <property type="component" value="Chromosome"/>
</dbReference>